<accession>A0ACC8EMN2</accession>
<dbReference type="EMBL" id="KV748261">
    <property type="protein sequence ID" value="OCK87430.1"/>
    <property type="molecule type" value="Genomic_DNA"/>
</dbReference>
<protein>
    <submittedName>
        <fullName evidence="1">Uncharacterized protein</fullName>
    </submittedName>
</protein>
<keyword evidence="2" id="KW-1185">Reference proteome</keyword>
<name>A0ACC8EMN2_9PEZI</name>
<reference evidence="1 2" key="1">
    <citation type="journal article" date="2016" name="Nat. Commun.">
        <title>Ectomycorrhizal ecology is imprinted in the genome of the dominant symbiotic fungus Cenococcum geophilum.</title>
        <authorList>
            <consortium name="DOE Joint Genome Institute"/>
            <person name="Peter M."/>
            <person name="Kohler A."/>
            <person name="Ohm R.A."/>
            <person name="Kuo A."/>
            <person name="Krutzmann J."/>
            <person name="Morin E."/>
            <person name="Arend M."/>
            <person name="Barry K.W."/>
            <person name="Binder M."/>
            <person name="Choi C."/>
            <person name="Clum A."/>
            <person name="Copeland A."/>
            <person name="Grisel N."/>
            <person name="Haridas S."/>
            <person name="Kipfer T."/>
            <person name="LaButti K."/>
            <person name="Lindquist E."/>
            <person name="Lipzen A."/>
            <person name="Maire R."/>
            <person name="Meier B."/>
            <person name="Mihaltcheva S."/>
            <person name="Molinier V."/>
            <person name="Murat C."/>
            <person name="Poggeler S."/>
            <person name="Quandt C.A."/>
            <person name="Sperisen C."/>
            <person name="Tritt A."/>
            <person name="Tisserant E."/>
            <person name="Crous P.W."/>
            <person name="Henrissat B."/>
            <person name="Nehls U."/>
            <person name="Egli S."/>
            <person name="Spatafora J.W."/>
            <person name="Grigoriev I.V."/>
            <person name="Martin F.M."/>
        </authorList>
    </citation>
    <scope>NUCLEOTIDE SEQUENCE [LARGE SCALE GENOMIC DNA]</scope>
    <source>
        <strain evidence="1 2">1.58</strain>
    </source>
</reference>
<proteinExistence type="predicted"/>
<evidence type="ECO:0000313" key="1">
    <source>
        <dbReference type="EMBL" id="OCK87430.1"/>
    </source>
</evidence>
<sequence length="122" mass="13552">MYILRAYPQPPQPYHCRAEQPRIGRARRSGFPRRAGCWRGRIALLTRPDRLWNRLFCTLFGGCFLVGCGGFRRAVGCVDGCIDGRLDGRVDGGDGRGDRDPLAGAVAPATRSFVRSHHSRPI</sequence>
<gene>
    <name evidence="1" type="ORF">K441DRAFT_356738</name>
</gene>
<organism evidence="1 2">
    <name type="scientific">Cenococcum geophilum 1.58</name>
    <dbReference type="NCBI Taxonomy" id="794803"/>
    <lineage>
        <taxon>Eukaryota</taxon>
        <taxon>Fungi</taxon>
        <taxon>Dikarya</taxon>
        <taxon>Ascomycota</taxon>
        <taxon>Pezizomycotina</taxon>
        <taxon>Dothideomycetes</taxon>
        <taxon>Pleosporomycetidae</taxon>
        <taxon>Gloniales</taxon>
        <taxon>Gloniaceae</taxon>
        <taxon>Cenococcum</taxon>
    </lineage>
</organism>
<dbReference type="Proteomes" id="UP000250078">
    <property type="component" value="Unassembled WGS sequence"/>
</dbReference>
<evidence type="ECO:0000313" key="2">
    <source>
        <dbReference type="Proteomes" id="UP000250078"/>
    </source>
</evidence>